<keyword evidence="3" id="KW-1185">Reference proteome</keyword>
<dbReference type="EMBL" id="BSSU01000001">
    <property type="protein sequence ID" value="GLX80598.1"/>
    <property type="molecule type" value="Genomic_DNA"/>
</dbReference>
<dbReference type="Proteomes" id="UP001157133">
    <property type="component" value="Unassembled WGS sequence"/>
</dbReference>
<sequence length="385" mass="43355">MSTIIGVGVVGILILGAVLMFMYRKNTLTGTEPTSITALIAILFTSGLDGGFILLPLIEYNQYTTDEVYQFTNPLAIEMGFWGISAWAMYFVSTLYFLTLEPKLKFFEILWVKRLSACVVAATCAFTLSLFLDLMPYYLPDQLKQNTWLLGGLTTIIIVASLVISINTLLMTLVSKVSVIAFLLLCCYLAWLIQLDFTDIAQSISYGSDYFNHAHRFILPFNDYHEFYLAWWMTWSIMLGQFVAKFVRNLKPVTLFFVMTILPLLPSFIWFSLLFQFFENGYVLSTASQLVMLILGCGFVINSIDFMVASYSQTFNLTLSKQGPVKFVIFNTGILVILTCLFQSQWMFVQTAASLVVLIIILLLAKQGLVLIKPLSGIGIKKARG</sequence>
<evidence type="ECO:0000256" key="1">
    <source>
        <dbReference type="SAM" id="Phobius"/>
    </source>
</evidence>
<comment type="caution">
    <text evidence="2">The sequence shown here is derived from an EMBL/GenBank/DDBJ whole genome shotgun (WGS) entry which is preliminary data.</text>
</comment>
<evidence type="ECO:0000313" key="2">
    <source>
        <dbReference type="EMBL" id="GLX80598.1"/>
    </source>
</evidence>
<protein>
    <submittedName>
        <fullName evidence="2">Choline transporter</fullName>
    </submittedName>
</protein>
<feature type="transmembrane region" description="Helical" evidence="1">
    <location>
        <begin position="290"/>
        <end position="311"/>
    </location>
</feature>
<evidence type="ECO:0000313" key="3">
    <source>
        <dbReference type="Proteomes" id="UP001157133"/>
    </source>
</evidence>
<dbReference type="RefSeq" id="WP_284205915.1">
    <property type="nucleotide sequence ID" value="NZ_BSSU01000001.1"/>
</dbReference>
<proteinExistence type="predicted"/>
<feature type="transmembrane region" description="Helical" evidence="1">
    <location>
        <begin position="79"/>
        <end position="99"/>
    </location>
</feature>
<feature type="transmembrane region" description="Helical" evidence="1">
    <location>
        <begin position="254"/>
        <end position="278"/>
    </location>
</feature>
<feature type="transmembrane region" description="Helical" evidence="1">
    <location>
        <begin position="147"/>
        <end position="166"/>
    </location>
</feature>
<keyword evidence="1" id="KW-1133">Transmembrane helix</keyword>
<feature type="transmembrane region" description="Helical" evidence="1">
    <location>
        <begin position="35"/>
        <end position="59"/>
    </location>
</feature>
<keyword evidence="1" id="KW-0472">Membrane</keyword>
<name>A0ABQ6GXD8_9GAMM</name>
<keyword evidence="1" id="KW-0812">Transmembrane</keyword>
<gene>
    <name evidence="2" type="ORF">theurythT_00500</name>
</gene>
<accession>A0ABQ6GXD8</accession>
<feature type="transmembrane region" description="Helical" evidence="1">
    <location>
        <begin position="173"/>
        <end position="193"/>
    </location>
</feature>
<feature type="transmembrane region" description="Helical" evidence="1">
    <location>
        <begin position="229"/>
        <end position="247"/>
    </location>
</feature>
<feature type="transmembrane region" description="Helical" evidence="1">
    <location>
        <begin position="6"/>
        <end position="23"/>
    </location>
</feature>
<feature type="transmembrane region" description="Helical" evidence="1">
    <location>
        <begin position="111"/>
        <end position="132"/>
    </location>
</feature>
<organism evidence="2 3">
    <name type="scientific">Thalassotalea eurytherma</name>
    <dbReference type="NCBI Taxonomy" id="1144278"/>
    <lineage>
        <taxon>Bacteria</taxon>
        <taxon>Pseudomonadati</taxon>
        <taxon>Pseudomonadota</taxon>
        <taxon>Gammaproteobacteria</taxon>
        <taxon>Alteromonadales</taxon>
        <taxon>Colwelliaceae</taxon>
        <taxon>Thalassotalea</taxon>
    </lineage>
</organism>
<feature type="transmembrane region" description="Helical" evidence="1">
    <location>
        <begin position="352"/>
        <end position="372"/>
    </location>
</feature>
<feature type="transmembrane region" description="Helical" evidence="1">
    <location>
        <begin position="323"/>
        <end position="346"/>
    </location>
</feature>
<reference evidence="2 3" key="1">
    <citation type="submission" date="2023-03" db="EMBL/GenBank/DDBJ databases">
        <title>Draft genome sequence of Thalassotalea eurytherma JCM 18482T.</title>
        <authorList>
            <person name="Sawabe T."/>
        </authorList>
    </citation>
    <scope>NUCLEOTIDE SEQUENCE [LARGE SCALE GENOMIC DNA]</scope>
    <source>
        <strain evidence="2 3">JCM 18482</strain>
    </source>
</reference>